<sequence>MERNLVTAANDAAGETQAKPYVNPYFAAILLGIVLFLAFFITGSGLGASGGLNRILVVAEDLIAPGHVDNVPYLIDMAGGDRNPLDNWIVFLTLGTVIGGFVSGWRNKRIKVETVKGPRITRETRWLMAFIGGTLMGYGARLARGCTSGQALSGGAVLSVGSWAFMFAVFGGAYALAYFVRRLWY</sequence>
<gene>
    <name evidence="10" type="ORF">G4Y79_16850</name>
</gene>
<dbReference type="PANTHER" id="PTHR30574:SF1">
    <property type="entry name" value="SULPHUR TRANSPORT DOMAIN-CONTAINING PROTEIN"/>
    <property type="match status" value="1"/>
</dbReference>
<dbReference type="AlphaFoldDB" id="A0A7S8EDZ7"/>
<feature type="transmembrane region" description="Helical" evidence="9">
    <location>
        <begin position="126"/>
        <end position="143"/>
    </location>
</feature>
<keyword evidence="4" id="KW-0997">Cell inner membrane</keyword>
<dbReference type="InterPro" id="IPR007272">
    <property type="entry name" value="Sulf_transp_TsuA/YedE"/>
</dbReference>
<evidence type="ECO:0000313" key="10">
    <source>
        <dbReference type="EMBL" id="QPC85233.1"/>
    </source>
</evidence>
<evidence type="ECO:0000256" key="9">
    <source>
        <dbReference type="SAM" id="Phobius"/>
    </source>
</evidence>
<evidence type="ECO:0000256" key="3">
    <source>
        <dbReference type="ARBA" id="ARBA00022475"/>
    </source>
</evidence>
<dbReference type="KEGG" id="pmet:G4Y79_16850"/>
<protein>
    <submittedName>
        <fullName evidence="10">YeeE/YedE family protein</fullName>
    </submittedName>
</protein>
<dbReference type="Proteomes" id="UP000594468">
    <property type="component" value="Chromosome"/>
</dbReference>
<dbReference type="EMBL" id="CP062983">
    <property type="protein sequence ID" value="QPC85233.1"/>
    <property type="molecule type" value="Genomic_DNA"/>
</dbReference>
<keyword evidence="6 9" id="KW-1133">Transmembrane helix</keyword>
<evidence type="ECO:0000256" key="4">
    <source>
        <dbReference type="ARBA" id="ARBA00022519"/>
    </source>
</evidence>
<organism evidence="10 11">
    <name type="scientific">Phototrophicus methaneseepsis</name>
    <dbReference type="NCBI Taxonomy" id="2710758"/>
    <lineage>
        <taxon>Bacteria</taxon>
        <taxon>Bacillati</taxon>
        <taxon>Chloroflexota</taxon>
        <taxon>Candidatus Thermofontia</taxon>
        <taxon>Phototrophicales</taxon>
        <taxon>Phototrophicaceae</taxon>
        <taxon>Phototrophicus</taxon>
    </lineage>
</organism>
<evidence type="ECO:0000256" key="8">
    <source>
        <dbReference type="ARBA" id="ARBA00035655"/>
    </source>
</evidence>
<feature type="transmembrane region" description="Helical" evidence="9">
    <location>
        <begin position="163"/>
        <end position="180"/>
    </location>
</feature>
<reference evidence="10 11" key="1">
    <citation type="submission" date="2020-02" db="EMBL/GenBank/DDBJ databases">
        <authorList>
            <person name="Zheng R.K."/>
            <person name="Sun C.M."/>
        </authorList>
    </citation>
    <scope>NUCLEOTIDE SEQUENCE [LARGE SCALE GENOMIC DNA]</scope>
    <source>
        <strain evidence="11">rifampicinis</strain>
    </source>
</reference>
<keyword evidence="7 9" id="KW-0472">Membrane</keyword>
<name>A0A7S8EDZ7_9CHLR</name>
<evidence type="ECO:0000256" key="2">
    <source>
        <dbReference type="ARBA" id="ARBA00022448"/>
    </source>
</evidence>
<evidence type="ECO:0000256" key="1">
    <source>
        <dbReference type="ARBA" id="ARBA00004429"/>
    </source>
</evidence>
<comment type="subcellular location">
    <subcellularLocation>
        <location evidence="1">Cell inner membrane</location>
        <topology evidence="1">Multi-pass membrane protein</topology>
    </subcellularLocation>
</comment>
<evidence type="ECO:0000313" key="11">
    <source>
        <dbReference type="Proteomes" id="UP000594468"/>
    </source>
</evidence>
<evidence type="ECO:0000256" key="6">
    <source>
        <dbReference type="ARBA" id="ARBA00022989"/>
    </source>
</evidence>
<comment type="similarity">
    <text evidence="8">Belongs to the TsuA/YedE (TC 9.B.102) family.</text>
</comment>
<dbReference type="PANTHER" id="PTHR30574">
    <property type="entry name" value="INNER MEMBRANE PROTEIN YEDE"/>
    <property type="match status" value="1"/>
</dbReference>
<dbReference type="GO" id="GO:0005886">
    <property type="term" value="C:plasma membrane"/>
    <property type="evidence" value="ECO:0007669"/>
    <property type="project" value="UniProtKB-SubCell"/>
</dbReference>
<keyword evidence="5 9" id="KW-0812">Transmembrane</keyword>
<evidence type="ECO:0000256" key="5">
    <source>
        <dbReference type="ARBA" id="ARBA00022692"/>
    </source>
</evidence>
<accession>A0A7S8EDZ7</accession>
<keyword evidence="3" id="KW-1003">Cell membrane</keyword>
<feature type="transmembrane region" description="Helical" evidence="9">
    <location>
        <begin position="25"/>
        <end position="46"/>
    </location>
</feature>
<evidence type="ECO:0000256" key="7">
    <source>
        <dbReference type="ARBA" id="ARBA00023136"/>
    </source>
</evidence>
<proteinExistence type="inferred from homology"/>
<feature type="transmembrane region" description="Helical" evidence="9">
    <location>
        <begin position="88"/>
        <end position="105"/>
    </location>
</feature>
<dbReference type="Pfam" id="PF04143">
    <property type="entry name" value="Sulf_transp"/>
    <property type="match status" value="1"/>
</dbReference>
<keyword evidence="11" id="KW-1185">Reference proteome</keyword>
<keyword evidence="2" id="KW-0813">Transport</keyword>